<reference evidence="3" key="1">
    <citation type="journal article" date="2012" name="Stand. Genomic Sci.">
        <title>Permanent draft genome sequence of the gliding predator Saprospira grandis strain Sa g1 (= HR1).</title>
        <authorList>
            <person name="Mavromatis K."/>
            <person name="Chertkov O."/>
            <person name="Lapidus A."/>
            <person name="Nolan M."/>
            <person name="Lucas S."/>
            <person name="Tice H."/>
            <person name="Del Rio T.G."/>
            <person name="Cheng J.F."/>
            <person name="Han C."/>
            <person name="Tapia R."/>
            <person name="Bruce D."/>
            <person name="Goodwin L.A."/>
            <person name="Pitluck S."/>
            <person name="Huntemann M."/>
            <person name="Liolios K."/>
            <person name="Pagani I."/>
            <person name="Ivanova N."/>
            <person name="Mikhailova N."/>
            <person name="Pati A."/>
            <person name="Chen A."/>
            <person name="Palaniappan K."/>
            <person name="Land M."/>
            <person name="Brambilla E.M."/>
            <person name="Rohde M."/>
            <person name="Spring S."/>
            <person name="Goker M."/>
            <person name="Detter J.C."/>
            <person name="Bristow J."/>
            <person name="Eisen J.A."/>
            <person name="Markowitz V."/>
            <person name="Hugenholtz P."/>
            <person name="Kyrpides N.C."/>
            <person name="Klenk H.P."/>
            <person name="Woyke T."/>
        </authorList>
    </citation>
    <scope>NUCLEOTIDE SEQUENCE [LARGE SCALE GENOMIC DNA]</scope>
    <source>
        <strain evidence="3">DSM 2844</strain>
    </source>
</reference>
<name>J0P2D8_9BACT</name>
<dbReference type="RefSeq" id="WP_002659647.1">
    <property type="nucleotide sequence ID" value="NZ_JH719942.1"/>
</dbReference>
<evidence type="ECO:0000256" key="1">
    <source>
        <dbReference type="SAM" id="Coils"/>
    </source>
</evidence>
<proteinExistence type="predicted"/>
<dbReference type="AlphaFoldDB" id="J0P2D8"/>
<evidence type="ECO:0000313" key="3">
    <source>
        <dbReference type="Proteomes" id="UP000005113"/>
    </source>
</evidence>
<dbReference type="HOGENOM" id="CLU_885173_0_0_10"/>
<gene>
    <name evidence="2" type="ORF">SapgrDRAFT_2301</name>
</gene>
<protein>
    <submittedName>
        <fullName evidence="2">Uncharacterized protein</fullName>
    </submittedName>
</protein>
<feature type="coiled-coil region" evidence="1">
    <location>
        <begin position="96"/>
        <end position="123"/>
    </location>
</feature>
<dbReference type="OrthoDB" id="3078236at2"/>
<sequence>MSTKINTEALLEEVGTLAKLEQVGRIGEVILESCEATSIENKMSSSEIYEIYRQLLEKEPNLPDISKNTFVVYLSRISSDQHTKIICPGHRQGYFLNELVTKLEELENDIALNNSEATRAAIQEKDLYPILKEWLFKKNYDRVADISAYRANGKWGNPDLVALSIEELYGATELEITTIEAKLFEDQWEQWIFEAIAHTRFSNRSYFAFLYPEEWISKLDSTDLKLYAEHFNIGILVLGIDDDKYLKIKSREETQITSEEVTVLEYHQAPYNNTHVKLRKKFLSSLDILEDKKKLYSFGTDLD</sequence>
<organism evidence="2 3">
    <name type="scientific">Saprospira grandis DSM 2844</name>
    <dbReference type="NCBI Taxonomy" id="694433"/>
    <lineage>
        <taxon>Bacteria</taxon>
        <taxon>Pseudomonadati</taxon>
        <taxon>Bacteroidota</taxon>
        <taxon>Saprospiria</taxon>
        <taxon>Saprospirales</taxon>
        <taxon>Saprospiraceae</taxon>
        <taxon>Saprospira</taxon>
    </lineage>
</organism>
<accession>J0P2D8</accession>
<dbReference type="EMBL" id="JH719942">
    <property type="protein sequence ID" value="EJF53969.1"/>
    <property type="molecule type" value="Genomic_DNA"/>
</dbReference>
<evidence type="ECO:0000313" key="2">
    <source>
        <dbReference type="EMBL" id="EJF53969.1"/>
    </source>
</evidence>
<dbReference type="Proteomes" id="UP000005113">
    <property type="component" value="Unassembled WGS sequence"/>
</dbReference>
<keyword evidence="1" id="KW-0175">Coiled coil</keyword>